<feature type="non-terminal residue" evidence="1">
    <location>
        <position position="1"/>
    </location>
</feature>
<evidence type="ECO:0000313" key="2">
    <source>
        <dbReference type="Proteomes" id="UP001519293"/>
    </source>
</evidence>
<dbReference type="Proteomes" id="UP001519293">
    <property type="component" value="Unassembled WGS sequence"/>
</dbReference>
<organism evidence="1 2">
    <name type="scientific">Cytobacillus eiseniae</name>
    <dbReference type="NCBI Taxonomy" id="762947"/>
    <lineage>
        <taxon>Bacteria</taxon>
        <taxon>Bacillati</taxon>
        <taxon>Bacillota</taxon>
        <taxon>Bacilli</taxon>
        <taxon>Bacillales</taxon>
        <taxon>Bacillaceae</taxon>
        <taxon>Cytobacillus</taxon>
    </lineage>
</organism>
<keyword evidence="2" id="KW-1185">Reference proteome</keyword>
<comment type="caution">
    <text evidence="1">The sequence shown here is derived from an EMBL/GenBank/DDBJ whole genome shotgun (WGS) entry which is preliminary data.</text>
</comment>
<accession>A0ABS4RKC9</accession>
<gene>
    <name evidence="1" type="ORF">J2Z40_004003</name>
</gene>
<evidence type="ECO:0000313" key="1">
    <source>
        <dbReference type="EMBL" id="MBP2243365.1"/>
    </source>
</evidence>
<evidence type="ECO:0008006" key="3">
    <source>
        <dbReference type="Google" id="ProtNLM"/>
    </source>
</evidence>
<dbReference type="EMBL" id="JAGIKZ010000048">
    <property type="protein sequence ID" value="MBP2243365.1"/>
    <property type="molecule type" value="Genomic_DNA"/>
</dbReference>
<proteinExistence type="predicted"/>
<name>A0ABS4RKC9_9BACI</name>
<sequence>AHYEKYTHQPACKTAVIYLVVNLWNLYASLVVESEL</sequence>
<protein>
    <recommendedName>
        <fullName evidence="3">IS5/IS1182 family transposase</fullName>
    </recommendedName>
</protein>
<reference evidence="1 2" key="1">
    <citation type="submission" date="2021-03" db="EMBL/GenBank/DDBJ databases">
        <title>Genomic Encyclopedia of Type Strains, Phase IV (KMG-IV): sequencing the most valuable type-strain genomes for metagenomic binning, comparative biology and taxonomic classification.</title>
        <authorList>
            <person name="Goeker M."/>
        </authorList>
    </citation>
    <scope>NUCLEOTIDE SEQUENCE [LARGE SCALE GENOMIC DNA]</scope>
    <source>
        <strain evidence="1 2">DSM 26675</strain>
    </source>
</reference>